<dbReference type="PROSITE" id="PS51371">
    <property type="entry name" value="CBS"/>
    <property type="match status" value="1"/>
</dbReference>
<dbReference type="Proteomes" id="UP000034696">
    <property type="component" value="Unassembled WGS sequence"/>
</dbReference>
<evidence type="ECO:0000313" key="3">
    <source>
        <dbReference type="EMBL" id="KKU04474.1"/>
    </source>
</evidence>
<dbReference type="Pfam" id="PF00571">
    <property type="entry name" value="CBS"/>
    <property type="match status" value="1"/>
</dbReference>
<feature type="non-terminal residue" evidence="3">
    <location>
        <position position="54"/>
    </location>
</feature>
<proteinExistence type="predicted"/>
<evidence type="ECO:0000259" key="2">
    <source>
        <dbReference type="PROSITE" id="PS51371"/>
    </source>
</evidence>
<name>A0A0G1M851_9BACT</name>
<accession>A0A0G1M851</accession>
<sequence>MEEKQPIVKDFMQIKVISVKPETPVVSAVRLLYANNLKGLPVIDNEQKVVGIFT</sequence>
<feature type="domain" description="CBS" evidence="2">
    <location>
        <begin position="12"/>
        <end position="54"/>
    </location>
</feature>
<organism evidence="3 4">
    <name type="scientific">Candidatus Giovannonibacteria bacterium GW2011_GWA2_45_21</name>
    <dbReference type="NCBI Taxonomy" id="1618649"/>
    <lineage>
        <taxon>Bacteria</taxon>
        <taxon>Candidatus Giovannoniibacteriota</taxon>
    </lineage>
</organism>
<gene>
    <name evidence="3" type="ORF">UX06_C0017G0001</name>
</gene>
<dbReference type="SUPFAM" id="SSF54631">
    <property type="entry name" value="CBS-domain pair"/>
    <property type="match status" value="1"/>
</dbReference>
<protein>
    <submittedName>
        <fullName evidence="3">CBS domain containing membrane protein</fullName>
    </submittedName>
</protein>
<keyword evidence="1" id="KW-0129">CBS domain</keyword>
<dbReference type="Gene3D" id="3.10.580.10">
    <property type="entry name" value="CBS-domain"/>
    <property type="match status" value="1"/>
</dbReference>
<dbReference type="EMBL" id="LCKT01000017">
    <property type="protein sequence ID" value="KKU04474.1"/>
    <property type="molecule type" value="Genomic_DNA"/>
</dbReference>
<evidence type="ECO:0000313" key="4">
    <source>
        <dbReference type="Proteomes" id="UP000034696"/>
    </source>
</evidence>
<reference evidence="3 4" key="1">
    <citation type="journal article" date="2015" name="Nature">
        <title>rRNA introns, odd ribosomes, and small enigmatic genomes across a large radiation of phyla.</title>
        <authorList>
            <person name="Brown C.T."/>
            <person name="Hug L.A."/>
            <person name="Thomas B.C."/>
            <person name="Sharon I."/>
            <person name="Castelle C.J."/>
            <person name="Singh A."/>
            <person name="Wilkins M.J."/>
            <person name="Williams K.H."/>
            <person name="Banfield J.F."/>
        </authorList>
    </citation>
    <scope>NUCLEOTIDE SEQUENCE [LARGE SCALE GENOMIC DNA]</scope>
</reference>
<dbReference type="InterPro" id="IPR046342">
    <property type="entry name" value="CBS_dom_sf"/>
</dbReference>
<evidence type="ECO:0000256" key="1">
    <source>
        <dbReference type="PROSITE-ProRule" id="PRU00703"/>
    </source>
</evidence>
<dbReference type="AlphaFoldDB" id="A0A0G1M851"/>
<dbReference type="InterPro" id="IPR000644">
    <property type="entry name" value="CBS_dom"/>
</dbReference>
<comment type="caution">
    <text evidence="3">The sequence shown here is derived from an EMBL/GenBank/DDBJ whole genome shotgun (WGS) entry which is preliminary data.</text>
</comment>